<keyword evidence="2" id="KW-1185">Reference proteome</keyword>
<dbReference type="EMBL" id="JAMXLT020000002">
    <property type="protein sequence ID" value="MDW8547559.1"/>
    <property type="molecule type" value="Genomic_DNA"/>
</dbReference>
<dbReference type="Proteomes" id="UP001204439">
    <property type="component" value="Unassembled WGS sequence"/>
</dbReference>
<reference evidence="1 2" key="1">
    <citation type="submission" date="2023-11" db="EMBL/GenBank/DDBJ databases">
        <title>First isolation, identification, and characterization of non-pathogenic Epilithonimonas ginsengisoli isolated from diseased farmed rainbow trout (Oncorhynchus mykiss) in Chile.</title>
        <authorList>
            <person name="Miranda C.D."/>
            <person name="Irgang R."/>
            <person name="Concha C."/>
            <person name="Rojas R."/>
            <person name="Avendano R."/>
        </authorList>
    </citation>
    <scope>NUCLEOTIDE SEQUENCE [LARGE SCALE GENOMIC DNA]</scope>
    <source>
        <strain evidence="1 2">FP99</strain>
    </source>
</reference>
<organism evidence="1 2">
    <name type="scientific">Epilithonimonas ginsengisoli</name>
    <dbReference type="NCBI Taxonomy" id="1245592"/>
    <lineage>
        <taxon>Bacteria</taxon>
        <taxon>Pseudomonadati</taxon>
        <taxon>Bacteroidota</taxon>
        <taxon>Flavobacteriia</taxon>
        <taxon>Flavobacteriales</taxon>
        <taxon>Weeksellaceae</taxon>
        <taxon>Chryseobacterium group</taxon>
        <taxon>Epilithonimonas</taxon>
    </lineage>
</organism>
<evidence type="ECO:0000313" key="2">
    <source>
        <dbReference type="Proteomes" id="UP001204439"/>
    </source>
</evidence>
<evidence type="ECO:0000313" key="1">
    <source>
        <dbReference type="EMBL" id="MDW8547559.1"/>
    </source>
</evidence>
<dbReference type="RefSeq" id="WP_131797764.1">
    <property type="nucleotide sequence ID" value="NZ_JAMXLT020000002.1"/>
</dbReference>
<comment type="caution">
    <text evidence="1">The sequence shown here is derived from an EMBL/GenBank/DDBJ whole genome shotgun (WGS) entry which is preliminary data.</text>
</comment>
<protein>
    <recommendedName>
        <fullName evidence="3">GLPGLI family protein</fullName>
    </recommendedName>
</protein>
<name>A0ABU4JD07_9FLAO</name>
<accession>A0ABU4JD07</accession>
<sequence>MKSKLILMSLFEFSVCFGQEEISNTPIGIGLLQTNTEFPIPLYKNDNDTVATHILKFKVEKSGITKFITNLKLEPYTIYEGDSYKSGEKNRSMGLVRFPPALKFRVVDSTKTSFKVVTNENLNESFYIKRDSKNAYYTTERQFFDNNCIGCPDSNYNPNWNIFETWERYLKRSEFIIKKNLTIYDKPNGILIFESKDNQFLPFTVTEVDGDWIKLKKGFGREFNFDKSKNYDGWTRWKEGDKTLIEITEHTYE</sequence>
<proteinExistence type="predicted"/>
<gene>
    <name evidence="1" type="ORF">NG800_001465</name>
</gene>
<evidence type="ECO:0008006" key="3">
    <source>
        <dbReference type="Google" id="ProtNLM"/>
    </source>
</evidence>